<organism evidence="3 4">
    <name type="scientific">Runella rosea</name>
    <dbReference type="NCBI Taxonomy" id="2259595"/>
    <lineage>
        <taxon>Bacteria</taxon>
        <taxon>Pseudomonadati</taxon>
        <taxon>Bacteroidota</taxon>
        <taxon>Cytophagia</taxon>
        <taxon>Cytophagales</taxon>
        <taxon>Spirosomataceae</taxon>
        <taxon>Runella</taxon>
    </lineage>
</organism>
<gene>
    <name evidence="3" type="ORF">DR864_22040</name>
</gene>
<proteinExistence type="predicted"/>
<evidence type="ECO:0000256" key="2">
    <source>
        <dbReference type="SAM" id="MobiDB-lite"/>
    </source>
</evidence>
<feature type="region of interest" description="Disordered" evidence="2">
    <location>
        <begin position="28"/>
        <end position="67"/>
    </location>
</feature>
<evidence type="ECO:0000256" key="1">
    <source>
        <dbReference type="SAM" id="Coils"/>
    </source>
</evidence>
<evidence type="ECO:0000313" key="3">
    <source>
        <dbReference type="EMBL" id="AXE20240.1"/>
    </source>
</evidence>
<dbReference type="EMBL" id="CP030850">
    <property type="protein sequence ID" value="AXE20240.1"/>
    <property type="molecule type" value="Genomic_DNA"/>
</dbReference>
<feature type="coiled-coil region" evidence="1">
    <location>
        <begin position="159"/>
        <end position="196"/>
    </location>
</feature>
<dbReference type="KEGG" id="run:DR864_22040"/>
<dbReference type="Proteomes" id="UP000251993">
    <property type="component" value="Chromosome"/>
</dbReference>
<dbReference type="RefSeq" id="WP_114069004.1">
    <property type="nucleotide sequence ID" value="NZ_CP030850.1"/>
</dbReference>
<feature type="compositionally biased region" description="Low complexity" evidence="2">
    <location>
        <begin position="34"/>
        <end position="67"/>
    </location>
</feature>
<sequence length="245" mass="27052">MAEEPQKSKMGGWLRDLAGIFVVIDETKTEEKPASTPAPAQPATSTSKTTAPATSTSTLASTPPASSDFVDDLRNRFRKILEEKNQPGFDFYEFSLMLLRTSTNPSVEHFKTAYEGAKLLNPNCNQQFLLESANFYKSELQKAFEATVSAGEQKKAALNVEKSNEQKQLNNEVANIEQQLGKLKQQIADLEKAQAEKLTALNGIEGKFNDKFVEIEQKIQATVTAKEGVANEISLIENGIKQYIS</sequence>
<dbReference type="SUPFAM" id="SSF161270">
    <property type="entry name" value="PspA lactotransferrin-binding region"/>
    <property type="match status" value="1"/>
</dbReference>
<keyword evidence="1" id="KW-0175">Coiled coil</keyword>
<dbReference type="AlphaFoldDB" id="A0A344TNL9"/>
<protein>
    <submittedName>
        <fullName evidence="3">Uncharacterized protein</fullName>
    </submittedName>
</protein>
<accession>A0A344TNL9</accession>
<keyword evidence="4" id="KW-1185">Reference proteome</keyword>
<reference evidence="3 4" key="1">
    <citation type="submission" date="2018-07" db="EMBL/GenBank/DDBJ databases">
        <title>Genome sequencing of Runella.</title>
        <authorList>
            <person name="Baek M.-G."/>
            <person name="Yi H."/>
        </authorList>
    </citation>
    <scope>NUCLEOTIDE SEQUENCE [LARGE SCALE GENOMIC DNA]</scope>
    <source>
        <strain evidence="3 4">HYN0085</strain>
    </source>
</reference>
<evidence type="ECO:0000313" key="4">
    <source>
        <dbReference type="Proteomes" id="UP000251993"/>
    </source>
</evidence>
<dbReference type="OrthoDB" id="943594at2"/>
<name>A0A344TNL9_9BACT</name>